<evidence type="ECO:0000313" key="16">
    <source>
        <dbReference type="Proteomes" id="UP001321582"/>
    </source>
</evidence>
<accession>A0AAU9DH69</accession>
<dbReference type="InterPro" id="IPR003660">
    <property type="entry name" value="HAMP_dom"/>
</dbReference>
<dbReference type="KEGG" id="haby:HLVA_22070"/>
<evidence type="ECO:0000256" key="7">
    <source>
        <dbReference type="ARBA" id="ARBA00022777"/>
    </source>
</evidence>
<dbReference type="SUPFAM" id="SSF55874">
    <property type="entry name" value="ATPase domain of HSP90 chaperone/DNA topoisomerase II/histidine kinase"/>
    <property type="match status" value="1"/>
</dbReference>
<dbReference type="AlphaFoldDB" id="A0AAU9DH69"/>
<dbReference type="InterPro" id="IPR010559">
    <property type="entry name" value="Sig_transdc_His_kin_internal"/>
</dbReference>
<evidence type="ECO:0000256" key="2">
    <source>
        <dbReference type="ARBA" id="ARBA00022475"/>
    </source>
</evidence>
<evidence type="ECO:0000256" key="10">
    <source>
        <dbReference type="ARBA" id="ARBA00023012"/>
    </source>
</evidence>
<evidence type="ECO:0000313" key="15">
    <source>
        <dbReference type="EMBL" id="BDU51638.1"/>
    </source>
</evidence>
<evidence type="ECO:0000256" key="12">
    <source>
        <dbReference type="SAM" id="Coils"/>
    </source>
</evidence>
<comment type="subcellular location">
    <subcellularLocation>
        <location evidence="1">Cell membrane</location>
        <topology evidence="1">Multi-pass membrane protein</topology>
    </subcellularLocation>
</comment>
<keyword evidence="8" id="KW-0067">ATP-binding</keyword>
<keyword evidence="11 13" id="KW-0472">Membrane</keyword>
<evidence type="ECO:0000256" key="9">
    <source>
        <dbReference type="ARBA" id="ARBA00022989"/>
    </source>
</evidence>
<evidence type="ECO:0000256" key="5">
    <source>
        <dbReference type="ARBA" id="ARBA00022692"/>
    </source>
</evidence>
<keyword evidence="12" id="KW-0175">Coiled coil</keyword>
<feature type="transmembrane region" description="Helical" evidence="13">
    <location>
        <begin position="269"/>
        <end position="291"/>
    </location>
</feature>
<evidence type="ECO:0000259" key="14">
    <source>
        <dbReference type="PROSITE" id="PS50885"/>
    </source>
</evidence>
<keyword evidence="2" id="KW-1003">Cell membrane</keyword>
<evidence type="ECO:0000256" key="3">
    <source>
        <dbReference type="ARBA" id="ARBA00022553"/>
    </source>
</evidence>
<dbReference type="PANTHER" id="PTHR34220">
    <property type="entry name" value="SENSOR HISTIDINE KINASE YPDA"/>
    <property type="match status" value="1"/>
</dbReference>
<dbReference type="GO" id="GO:0005524">
    <property type="term" value="F:ATP binding"/>
    <property type="evidence" value="ECO:0007669"/>
    <property type="project" value="UniProtKB-KW"/>
</dbReference>
<keyword evidence="5 13" id="KW-0812">Transmembrane</keyword>
<keyword evidence="16" id="KW-1185">Reference proteome</keyword>
<keyword evidence="6" id="KW-0547">Nucleotide-binding</keyword>
<evidence type="ECO:0000256" key="11">
    <source>
        <dbReference type="ARBA" id="ARBA00023136"/>
    </source>
</evidence>
<gene>
    <name evidence="15" type="ORF">HLVA_22070</name>
</gene>
<keyword evidence="7" id="KW-0418">Kinase</keyword>
<dbReference type="PROSITE" id="PS50885">
    <property type="entry name" value="HAMP"/>
    <property type="match status" value="1"/>
</dbReference>
<keyword evidence="3" id="KW-0597">Phosphoprotein</keyword>
<sequence>MNLKKRKFFKDELRKTFILYALIPSLLFSIFFYNILIFYNKKMIKERNRKNNNHVSQIIEKELNDYKKEINFLTNNIDIKEIINGNKNKAKIYEGLYKFVNERKIKSIFYIFDKNGNIIITNAWQKIKENNKNYDLLEEIKINSDKIMLMRNQYQINRDNKKVYSLGKTIKNKSNKIIGYILFELLEKDLNNIIYNDKVDLFAVTDNFKNVIATTNNFMINEIGKLIISKINNEYIRIDRDDYYVYKTDILKGKLSIYTLTPMGLINKFYIIGLMFLIVSFVFLTLLFWLISKKISVNKSKSVDELLYAIKKVQSGNLDTFVNIKTNDEFELLGDYYNEMIIRLDEVIKTNKEQVKRNKMVEIKQLESQFNPHFLFNTLEILKYMIKIEPKKAIKIVVSMANLLRYSINYERENICLIEDIKYIKDYMVIQKIRFDKKLDYEISIEDRVEKCIIPKLILQPLVENSIKYGFDKNNYLKIKLMCFIENDYLILKIIDSGNCISDEKLKEIKNLLKKVDNNTNHIGMYNAQRRIKLIYGVEYGIVINNIKNEGVEVMIKLPIIIEKVGNQNEYD</sequence>
<dbReference type="CDD" id="cd06225">
    <property type="entry name" value="HAMP"/>
    <property type="match status" value="1"/>
</dbReference>
<reference evidence="15 16" key="1">
    <citation type="submission" date="2022-11" db="EMBL/GenBank/DDBJ databases">
        <title>Haliovirga abyssi gen. nov., sp. nov., a mesophilic fermentative bacterium isolated from the Iheya North hydrothermal field and the proposal of Haliovirgaceae fam. nov.</title>
        <authorList>
            <person name="Miyazaki U."/>
            <person name="Tame A."/>
            <person name="Miyazaki J."/>
            <person name="Takai K."/>
            <person name="Sawayama S."/>
            <person name="Kitajima M."/>
            <person name="Okamoto A."/>
            <person name="Nakagawa S."/>
        </authorList>
    </citation>
    <scope>NUCLEOTIDE SEQUENCE [LARGE SCALE GENOMIC DNA]</scope>
    <source>
        <strain evidence="15 16">IC12</strain>
        <plasmid evidence="15 16">pHIC</plasmid>
    </source>
</reference>
<dbReference type="InterPro" id="IPR036890">
    <property type="entry name" value="HATPase_C_sf"/>
</dbReference>
<dbReference type="Pfam" id="PF06580">
    <property type="entry name" value="His_kinase"/>
    <property type="match status" value="1"/>
</dbReference>
<evidence type="ECO:0000256" key="13">
    <source>
        <dbReference type="SAM" id="Phobius"/>
    </source>
</evidence>
<dbReference type="GO" id="GO:0000155">
    <property type="term" value="F:phosphorelay sensor kinase activity"/>
    <property type="evidence" value="ECO:0007669"/>
    <property type="project" value="InterPro"/>
</dbReference>
<dbReference type="Proteomes" id="UP001321582">
    <property type="component" value="Plasmid pHIC"/>
</dbReference>
<evidence type="ECO:0000256" key="6">
    <source>
        <dbReference type="ARBA" id="ARBA00022741"/>
    </source>
</evidence>
<keyword evidence="10" id="KW-0902">Two-component regulatory system</keyword>
<feature type="transmembrane region" description="Helical" evidence="13">
    <location>
        <begin position="17"/>
        <end position="39"/>
    </location>
</feature>
<feature type="domain" description="HAMP" evidence="14">
    <location>
        <begin position="300"/>
        <end position="349"/>
    </location>
</feature>
<dbReference type="InterPro" id="IPR050640">
    <property type="entry name" value="Bact_2-comp_sensor_kinase"/>
</dbReference>
<dbReference type="Gene3D" id="6.10.340.10">
    <property type="match status" value="1"/>
</dbReference>
<evidence type="ECO:0000256" key="1">
    <source>
        <dbReference type="ARBA" id="ARBA00004651"/>
    </source>
</evidence>
<dbReference type="RefSeq" id="WP_307905506.1">
    <property type="nucleotide sequence ID" value="NZ_AP027060.1"/>
</dbReference>
<proteinExistence type="predicted"/>
<geneLocation type="plasmid" evidence="15 16">
    <name>pHIC</name>
</geneLocation>
<evidence type="ECO:0000256" key="4">
    <source>
        <dbReference type="ARBA" id="ARBA00022679"/>
    </source>
</evidence>
<dbReference type="PANTHER" id="PTHR34220:SF11">
    <property type="entry name" value="SENSOR PROTEIN KINASE HPTS"/>
    <property type="match status" value="1"/>
</dbReference>
<keyword evidence="9 13" id="KW-1133">Transmembrane helix</keyword>
<feature type="coiled-coil region" evidence="12">
    <location>
        <begin position="56"/>
        <end position="83"/>
    </location>
</feature>
<organism evidence="15 16">
    <name type="scientific">Haliovirga abyssi</name>
    <dbReference type="NCBI Taxonomy" id="2996794"/>
    <lineage>
        <taxon>Bacteria</taxon>
        <taxon>Fusobacteriati</taxon>
        <taxon>Fusobacteriota</taxon>
        <taxon>Fusobacteriia</taxon>
        <taxon>Fusobacteriales</taxon>
        <taxon>Haliovirgaceae</taxon>
        <taxon>Haliovirga</taxon>
    </lineage>
</organism>
<protein>
    <recommendedName>
        <fullName evidence="14">HAMP domain-containing protein</fullName>
    </recommendedName>
</protein>
<evidence type="ECO:0000256" key="8">
    <source>
        <dbReference type="ARBA" id="ARBA00022840"/>
    </source>
</evidence>
<dbReference type="Gene3D" id="3.30.565.10">
    <property type="entry name" value="Histidine kinase-like ATPase, C-terminal domain"/>
    <property type="match status" value="1"/>
</dbReference>
<keyword evidence="15" id="KW-0614">Plasmid</keyword>
<keyword evidence="4" id="KW-0808">Transferase</keyword>
<name>A0AAU9DH69_9FUSO</name>
<dbReference type="EMBL" id="AP027060">
    <property type="protein sequence ID" value="BDU51638.1"/>
    <property type="molecule type" value="Genomic_DNA"/>
</dbReference>
<dbReference type="GO" id="GO:0005886">
    <property type="term" value="C:plasma membrane"/>
    <property type="evidence" value="ECO:0007669"/>
    <property type="project" value="UniProtKB-SubCell"/>
</dbReference>